<comment type="caution">
    <text evidence="1">The sequence shown here is derived from an EMBL/GenBank/DDBJ whole genome shotgun (WGS) entry which is preliminary data.</text>
</comment>
<dbReference type="Proteomes" id="UP000238296">
    <property type="component" value="Unassembled WGS sequence"/>
</dbReference>
<evidence type="ECO:0000313" key="2">
    <source>
        <dbReference type="Proteomes" id="UP000238296"/>
    </source>
</evidence>
<dbReference type="AlphaFoldDB" id="A0A2S8BF23"/>
<proteinExistence type="predicted"/>
<sequence length="270" mass="30372">MGNVLKSLLEQRHLQAHSDFVAEYNRCAHELNLARRPEPPTKAQYYRWIGGNVKNLPRPHHCAVLERMFPGWEAKELFGPSFPELTARHGPAQADDELLSDIAPGLDPNLLSGLWASCYILEGTRRHVDLSTVVATKYGMTSINYPPEPRAEGHATGHITDISARLFGRYLMGHWKNRNDHYYFGSVHLTVLPAENVLDGYYTGFLHDSHVVSERWRWVRIDPESARGVDLASLQLSDPDRVHDIVMGHAQAGGPVSLASVTDRLAELRK</sequence>
<dbReference type="EMBL" id="PPEA01000657">
    <property type="protein sequence ID" value="PQM45254.1"/>
    <property type="molecule type" value="Genomic_DNA"/>
</dbReference>
<evidence type="ECO:0000313" key="1">
    <source>
        <dbReference type="EMBL" id="PQM45254.1"/>
    </source>
</evidence>
<organism evidence="1 2">
    <name type="scientific">Mycobacterium talmoniae</name>
    <dbReference type="NCBI Taxonomy" id="1858794"/>
    <lineage>
        <taxon>Bacteria</taxon>
        <taxon>Bacillati</taxon>
        <taxon>Actinomycetota</taxon>
        <taxon>Actinomycetes</taxon>
        <taxon>Mycobacteriales</taxon>
        <taxon>Mycobacteriaceae</taxon>
        <taxon>Mycobacterium</taxon>
    </lineage>
</organism>
<accession>A0A2S8BF23</accession>
<protein>
    <submittedName>
        <fullName evidence="1">Uncharacterized protein</fullName>
    </submittedName>
</protein>
<gene>
    <name evidence="1" type="ORF">C1Y40_04578</name>
</gene>
<reference evidence="1 2" key="1">
    <citation type="journal article" date="2017" name="Int. J. Syst. Evol. Microbiol.">
        <title>Mycobacterium talmoniae sp. nov., a slowly growing mycobacterium isolated from human respiratory samples.</title>
        <authorList>
            <person name="Davidson R.M."/>
            <person name="DeGroote M.A."/>
            <person name="Marola J.L."/>
            <person name="Buss S."/>
            <person name="Jones V."/>
            <person name="McNeil M.R."/>
            <person name="Freifeld A.G."/>
            <person name="Elaine Epperson L."/>
            <person name="Hasan N.A."/>
            <person name="Jackson M."/>
            <person name="Iwen P.C."/>
            <person name="Salfinger M."/>
            <person name="Strong M."/>
        </authorList>
    </citation>
    <scope>NUCLEOTIDE SEQUENCE [LARGE SCALE GENOMIC DNA]</scope>
    <source>
        <strain evidence="1 2">ATCC BAA-2683</strain>
    </source>
</reference>
<name>A0A2S8BF23_9MYCO</name>